<reference evidence="1" key="1">
    <citation type="submission" date="2014-11" db="EMBL/GenBank/DDBJ databases">
        <authorList>
            <person name="Amaro Gonzalez C."/>
        </authorList>
    </citation>
    <scope>NUCLEOTIDE SEQUENCE</scope>
</reference>
<accession>A0A0E9T4F7</accession>
<dbReference type="EMBL" id="GBXM01060078">
    <property type="protein sequence ID" value="JAH48499.1"/>
    <property type="molecule type" value="Transcribed_RNA"/>
</dbReference>
<organism evidence="1">
    <name type="scientific">Anguilla anguilla</name>
    <name type="common">European freshwater eel</name>
    <name type="synonym">Muraena anguilla</name>
    <dbReference type="NCBI Taxonomy" id="7936"/>
    <lineage>
        <taxon>Eukaryota</taxon>
        <taxon>Metazoa</taxon>
        <taxon>Chordata</taxon>
        <taxon>Craniata</taxon>
        <taxon>Vertebrata</taxon>
        <taxon>Euteleostomi</taxon>
        <taxon>Actinopterygii</taxon>
        <taxon>Neopterygii</taxon>
        <taxon>Teleostei</taxon>
        <taxon>Anguilliformes</taxon>
        <taxon>Anguillidae</taxon>
        <taxon>Anguilla</taxon>
    </lineage>
</organism>
<protein>
    <submittedName>
        <fullName evidence="1">Uncharacterized protein</fullName>
    </submittedName>
</protein>
<dbReference type="AlphaFoldDB" id="A0A0E9T4F7"/>
<evidence type="ECO:0000313" key="1">
    <source>
        <dbReference type="EMBL" id="JAH48499.1"/>
    </source>
</evidence>
<reference evidence="1" key="2">
    <citation type="journal article" date="2015" name="Fish Shellfish Immunol.">
        <title>Early steps in the European eel (Anguilla anguilla)-Vibrio vulnificus interaction in the gills: Role of the RtxA13 toxin.</title>
        <authorList>
            <person name="Callol A."/>
            <person name="Pajuelo D."/>
            <person name="Ebbesson L."/>
            <person name="Teles M."/>
            <person name="MacKenzie S."/>
            <person name="Amaro C."/>
        </authorList>
    </citation>
    <scope>NUCLEOTIDE SEQUENCE</scope>
</reference>
<proteinExistence type="predicted"/>
<sequence length="22" mass="2729">MSGRLRFLTVYSEREAYFCRLM</sequence>
<name>A0A0E9T4F7_ANGAN</name>